<dbReference type="Proteomes" id="UP000040453">
    <property type="component" value="Unassembled WGS sequence"/>
</dbReference>
<dbReference type="STRING" id="545501.BN997_01313"/>
<gene>
    <name evidence="1" type="ORF">BN997_01313</name>
</gene>
<sequence length="108" mass="12086">MPAITITVYGSEQICASCVGAPSSKDTYEWLQAAIGRKYASDGVQYNYIDINQTQPDAGQQAYVEKIIEEHLFYPVVWINDKMVAEGIPRLKPIYQALEELGLEEIEG</sequence>
<evidence type="ECO:0000313" key="1">
    <source>
        <dbReference type="EMBL" id="CEI81490.1"/>
    </source>
</evidence>
<dbReference type="InterPro" id="IPR036249">
    <property type="entry name" value="Thioredoxin-like_sf"/>
</dbReference>
<organism evidence="1 2">
    <name type="scientific">Oceanobacillus oncorhynchi</name>
    <dbReference type="NCBI Taxonomy" id="545501"/>
    <lineage>
        <taxon>Bacteria</taxon>
        <taxon>Bacillati</taxon>
        <taxon>Bacillota</taxon>
        <taxon>Bacilli</taxon>
        <taxon>Bacillales</taxon>
        <taxon>Bacillaceae</taxon>
        <taxon>Oceanobacillus</taxon>
    </lineage>
</organism>
<keyword evidence="2" id="KW-1185">Reference proteome</keyword>
<dbReference type="PIRSF" id="PIRSF010603">
    <property type="entry name" value="UCP010603"/>
    <property type="match status" value="1"/>
</dbReference>
<name>A0A0A1M854_9BACI</name>
<dbReference type="InterPro" id="IPR038218">
    <property type="entry name" value="YuzD-like_sp"/>
</dbReference>
<dbReference type="RefSeq" id="WP_042530649.1">
    <property type="nucleotide sequence ID" value="NZ_CDGG01000001.1"/>
</dbReference>
<protein>
    <recommendedName>
        <fullName evidence="3">Disulfide oxidoreductase YuzD</fullName>
    </recommendedName>
</protein>
<reference evidence="1 2" key="1">
    <citation type="submission" date="2014-11" db="EMBL/GenBank/DDBJ databases">
        <authorList>
            <person name="Urmite Genomes Urmite Genomes"/>
        </authorList>
    </citation>
    <scope>NUCLEOTIDE SEQUENCE [LARGE SCALE GENOMIC DNA]</scope>
    <source>
        <strain evidence="1 2">Oc5</strain>
    </source>
</reference>
<dbReference type="EMBL" id="CDGG01000001">
    <property type="protein sequence ID" value="CEI81490.1"/>
    <property type="molecule type" value="Genomic_DNA"/>
</dbReference>
<dbReference type="OrthoDB" id="2389679at2"/>
<dbReference type="AlphaFoldDB" id="A0A0A1M854"/>
<dbReference type="SUPFAM" id="SSF52833">
    <property type="entry name" value="Thioredoxin-like"/>
    <property type="match status" value="1"/>
</dbReference>
<proteinExistence type="predicted"/>
<evidence type="ECO:0008006" key="3">
    <source>
        <dbReference type="Google" id="ProtNLM"/>
    </source>
</evidence>
<evidence type="ECO:0000313" key="2">
    <source>
        <dbReference type="Proteomes" id="UP000040453"/>
    </source>
</evidence>
<accession>A0A0A1M854</accession>
<dbReference type="Gene3D" id="3.40.30.30">
    <property type="entry name" value="Hypothetical protein sa0798"/>
    <property type="match status" value="1"/>
</dbReference>
<dbReference type="InterPro" id="IPR009190">
    <property type="entry name" value="DUF1462"/>
</dbReference>
<dbReference type="Pfam" id="PF07315">
    <property type="entry name" value="DUF1462"/>
    <property type="match status" value="1"/>
</dbReference>